<dbReference type="EMBL" id="CALOZG010000085">
    <property type="protein sequence ID" value="CAH4037789.1"/>
    <property type="molecule type" value="Genomic_DNA"/>
</dbReference>
<feature type="transmembrane region" description="Helical" evidence="12">
    <location>
        <begin position="231"/>
        <end position="254"/>
    </location>
</feature>
<keyword evidence="9 12" id="KW-0472">Membrane</keyword>
<dbReference type="GO" id="GO:0004768">
    <property type="term" value="F:stearoyl-CoA 9-desaturase activity"/>
    <property type="evidence" value="ECO:0007669"/>
    <property type="project" value="TreeGrafter"/>
</dbReference>
<evidence type="ECO:0000256" key="10">
    <source>
        <dbReference type="ARBA" id="ARBA00023160"/>
    </source>
</evidence>
<dbReference type="CDD" id="cd03505">
    <property type="entry name" value="Delta9-FADS-like"/>
    <property type="match status" value="1"/>
</dbReference>
<gene>
    <name evidence="13" type="ORF">PIBRA_LOCUS13418</name>
</gene>
<evidence type="ECO:0000256" key="9">
    <source>
        <dbReference type="ARBA" id="ARBA00023136"/>
    </source>
</evidence>
<reference evidence="13" key="1">
    <citation type="submission" date="2022-05" db="EMBL/GenBank/DDBJ databases">
        <authorList>
            <person name="Okamura Y."/>
        </authorList>
    </citation>
    <scope>NUCLEOTIDE SEQUENCE</scope>
</reference>
<evidence type="ECO:0000256" key="7">
    <source>
        <dbReference type="ARBA" id="ARBA00023002"/>
    </source>
</evidence>
<evidence type="ECO:0000256" key="5">
    <source>
        <dbReference type="ARBA" id="ARBA00022832"/>
    </source>
</evidence>
<keyword evidence="6 12" id="KW-1133">Transmembrane helix</keyword>
<keyword evidence="10 11" id="KW-0275">Fatty acid biosynthesis</keyword>
<dbReference type="GO" id="GO:0006636">
    <property type="term" value="P:unsaturated fatty acid biosynthetic process"/>
    <property type="evidence" value="ECO:0007669"/>
    <property type="project" value="TreeGrafter"/>
</dbReference>
<comment type="caution">
    <text evidence="13">The sequence shown here is derived from an EMBL/GenBank/DDBJ whole genome shotgun (WGS) entry which is preliminary data.</text>
</comment>
<evidence type="ECO:0000256" key="4">
    <source>
        <dbReference type="ARBA" id="ARBA00022692"/>
    </source>
</evidence>
<feature type="transmembrane region" description="Helical" evidence="12">
    <location>
        <begin position="62"/>
        <end position="83"/>
    </location>
</feature>
<comment type="similarity">
    <text evidence="2 11">Belongs to the fatty acid desaturase type 1 family.</text>
</comment>
<dbReference type="GO" id="GO:0005789">
    <property type="term" value="C:endoplasmic reticulum membrane"/>
    <property type="evidence" value="ECO:0007669"/>
    <property type="project" value="TreeGrafter"/>
</dbReference>
<name>A0A9P0XJU5_PIEBR</name>
<dbReference type="InterPro" id="IPR015876">
    <property type="entry name" value="Acyl-CoA_DS"/>
</dbReference>
<dbReference type="PANTHER" id="PTHR11351">
    <property type="entry name" value="ACYL-COA DESATURASE"/>
    <property type="match status" value="1"/>
</dbReference>
<keyword evidence="7 11" id="KW-0560">Oxidoreductase</keyword>
<protein>
    <recommendedName>
        <fullName evidence="15">Fatty acid desaturase domain-containing protein</fullName>
    </recommendedName>
</protein>
<feature type="transmembrane region" description="Helical" evidence="12">
    <location>
        <begin position="89"/>
        <end position="109"/>
    </location>
</feature>
<proteinExistence type="inferred from homology"/>
<dbReference type="PANTHER" id="PTHR11351:SF26">
    <property type="entry name" value="FATTY ACID DESATURASE DOMAIN-CONTAINING PROTEIN"/>
    <property type="match status" value="1"/>
</dbReference>
<organism evidence="13 14">
    <name type="scientific">Pieris brassicae</name>
    <name type="common">White butterfly</name>
    <name type="synonym">Large white butterfly</name>
    <dbReference type="NCBI Taxonomy" id="7116"/>
    <lineage>
        <taxon>Eukaryota</taxon>
        <taxon>Metazoa</taxon>
        <taxon>Ecdysozoa</taxon>
        <taxon>Arthropoda</taxon>
        <taxon>Hexapoda</taxon>
        <taxon>Insecta</taxon>
        <taxon>Pterygota</taxon>
        <taxon>Neoptera</taxon>
        <taxon>Endopterygota</taxon>
        <taxon>Lepidoptera</taxon>
        <taxon>Glossata</taxon>
        <taxon>Ditrysia</taxon>
        <taxon>Papilionoidea</taxon>
        <taxon>Pieridae</taxon>
        <taxon>Pierinae</taxon>
        <taxon>Pieris</taxon>
    </lineage>
</organism>
<comment type="domain">
    <text evidence="11">The histidine box domains are involved in binding the catalytic metal ions.</text>
</comment>
<evidence type="ECO:0000256" key="12">
    <source>
        <dbReference type="SAM" id="Phobius"/>
    </source>
</evidence>
<comment type="subcellular location">
    <subcellularLocation>
        <location evidence="1">Membrane</location>
        <topology evidence="1">Multi-pass membrane protein</topology>
    </subcellularLocation>
</comment>
<accession>A0A9P0XJU5</accession>
<evidence type="ECO:0000313" key="14">
    <source>
        <dbReference type="Proteomes" id="UP001152562"/>
    </source>
</evidence>
<dbReference type="Proteomes" id="UP001152562">
    <property type="component" value="Unassembled WGS sequence"/>
</dbReference>
<keyword evidence="5" id="KW-0276">Fatty acid metabolism</keyword>
<evidence type="ECO:0000256" key="6">
    <source>
        <dbReference type="ARBA" id="ARBA00022989"/>
    </source>
</evidence>
<feature type="transmembrane region" description="Helical" evidence="12">
    <location>
        <begin position="207"/>
        <end position="225"/>
    </location>
</feature>
<evidence type="ECO:0000256" key="2">
    <source>
        <dbReference type="ARBA" id="ARBA00009295"/>
    </source>
</evidence>
<comment type="cofactor">
    <cofactor evidence="11">
        <name>Fe(2+)</name>
        <dbReference type="ChEBI" id="CHEBI:29033"/>
    </cofactor>
</comment>
<dbReference type="AlphaFoldDB" id="A0A9P0XJU5"/>
<evidence type="ECO:0000256" key="8">
    <source>
        <dbReference type="ARBA" id="ARBA00023098"/>
    </source>
</evidence>
<keyword evidence="3 11" id="KW-0444">Lipid biosynthesis</keyword>
<evidence type="ECO:0000256" key="1">
    <source>
        <dbReference type="ARBA" id="ARBA00004141"/>
    </source>
</evidence>
<evidence type="ECO:0008006" key="15">
    <source>
        <dbReference type="Google" id="ProtNLM"/>
    </source>
</evidence>
<keyword evidence="4 11" id="KW-0812">Transmembrane</keyword>
<dbReference type="PRINTS" id="PR00075">
    <property type="entry name" value="FACDDSATRASE"/>
</dbReference>
<evidence type="ECO:0000256" key="3">
    <source>
        <dbReference type="ARBA" id="ARBA00022516"/>
    </source>
</evidence>
<evidence type="ECO:0000256" key="11">
    <source>
        <dbReference type="RuleBase" id="RU000581"/>
    </source>
</evidence>
<sequence length="367" mass="42465">MLDAIVLIDTLSLWIKSYTFSLCYPADGDRFNTRRHSMAATMTTTKQHTDFSKLSKTRESDWPAVLFFIHIHLLSIYAVWLVFTEAKLLTILFLLVLTLFATLGATIGAHRLWAHNTYKASSELRIFLMLCQTLVGQGSIYNWVQQHRLHHAQFKTDGDPYNPRHGILYAHFLTRLRKLSDYQLALKDTIDMSDLEKDSIVMFQKRFYWILYALLFILLPLNAPLEYWNDSVLSAIFLIGFLRYCLVLHASWLIESGVELWGLKEGEKFPPDSNLVFVLNRTFWPHYHYIYSNDYKSGEYGTYDSGCSTTFIKVFTALGLATKLSTLEPRTLQIAMAESAKTNKPISDCIEEALKNQTLRDEHFLKQ</sequence>
<keyword evidence="8" id="KW-0443">Lipid metabolism</keyword>
<dbReference type="GO" id="GO:0005506">
    <property type="term" value="F:iron ion binding"/>
    <property type="evidence" value="ECO:0007669"/>
    <property type="project" value="TreeGrafter"/>
</dbReference>
<keyword evidence="14" id="KW-1185">Reference proteome</keyword>
<evidence type="ECO:0000313" key="13">
    <source>
        <dbReference type="EMBL" id="CAH4037789.1"/>
    </source>
</evidence>